<reference evidence="9 10" key="1">
    <citation type="submission" date="2017-06" db="EMBL/GenBank/DDBJ databases">
        <title>Global population genomics of the pathogenic fungus Cryptococcus neoformans var. grubii.</title>
        <authorList>
            <person name="Cuomo C."/>
            <person name="Litvintseva A."/>
            <person name="Chen Y."/>
            <person name="Young S."/>
            <person name="Zeng Q."/>
            <person name="Chapman S."/>
            <person name="Gujja S."/>
            <person name="Saif S."/>
            <person name="Birren B."/>
        </authorList>
    </citation>
    <scope>NUCLEOTIDE SEQUENCE [LARGE SCALE GENOMIC DNA]</scope>
    <source>
        <strain evidence="9 10">Tu259-1</strain>
    </source>
</reference>
<keyword evidence="2" id="KW-0813">Transport</keyword>
<evidence type="ECO:0000256" key="2">
    <source>
        <dbReference type="ARBA" id="ARBA00022448"/>
    </source>
</evidence>
<dbReference type="OrthoDB" id="999962at2759"/>
<evidence type="ECO:0000256" key="5">
    <source>
        <dbReference type="ARBA" id="ARBA00022989"/>
    </source>
</evidence>
<dbReference type="PANTHER" id="PTHR10778:SF4">
    <property type="entry name" value="NUCLEOTIDE SUGAR TRANSPORTER SLC35B4"/>
    <property type="match status" value="1"/>
</dbReference>
<dbReference type="EMBL" id="AMKT01000044">
    <property type="protein sequence ID" value="OXG20804.1"/>
    <property type="molecule type" value="Genomic_DNA"/>
</dbReference>
<feature type="compositionally biased region" description="Polar residues" evidence="7">
    <location>
        <begin position="465"/>
        <end position="475"/>
    </location>
</feature>
<dbReference type="PANTHER" id="PTHR10778">
    <property type="entry name" value="SOLUTE CARRIER FAMILY 35 MEMBER B"/>
    <property type="match status" value="1"/>
</dbReference>
<evidence type="ECO:0000313" key="9">
    <source>
        <dbReference type="EMBL" id="OXG20804.1"/>
    </source>
</evidence>
<feature type="transmembrane region" description="Helical" evidence="8">
    <location>
        <begin position="263"/>
        <end position="282"/>
    </location>
</feature>
<feature type="region of interest" description="Disordered" evidence="7">
    <location>
        <begin position="415"/>
        <end position="500"/>
    </location>
</feature>
<dbReference type="Proteomes" id="UP000199727">
    <property type="component" value="Unassembled WGS sequence"/>
</dbReference>
<feature type="transmembrane region" description="Helical" evidence="8">
    <location>
        <begin position="333"/>
        <end position="356"/>
    </location>
</feature>
<proteinExistence type="predicted"/>
<evidence type="ECO:0000256" key="6">
    <source>
        <dbReference type="ARBA" id="ARBA00023136"/>
    </source>
</evidence>
<dbReference type="GO" id="GO:0005464">
    <property type="term" value="F:UDP-xylose transmembrane transporter activity"/>
    <property type="evidence" value="ECO:0007669"/>
    <property type="project" value="TreeGrafter"/>
</dbReference>
<dbReference type="InterPro" id="IPR013657">
    <property type="entry name" value="SCL35B1-4/HUT1"/>
</dbReference>
<feature type="non-terminal residue" evidence="9">
    <location>
        <position position="1"/>
    </location>
</feature>
<dbReference type="InterPro" id="IPR037185">
    <property type="entry name" value="EmrE-like"/>
</dbReference>
<keyword evidence="5 8" id="KW-1133">Transmembrane helix</keyword>
<sequence>LLSCYIYPDNTVHSSNTNSRDDILTLTEASQLLAAMKDPGLISSFLQTTAGEWFMILSLVFGGCCSNVWALEGVLKDHPKSGTFLTFSQFVFVAVQNLSSQVELARSRSGILYPKLKTRNVPLKRWVIQVILFFAVSLMNNYAFGLKIPVTIHIIFRSGGLCVSMIVGRVIGKRRYSIAQMLAGLLITIGIVIATLSAPHRQPSRSSDTVSSTTTESVVQPTSWMAHERDYLAGIAILAAALFLSALLGLYQEHTYRMYGKQWKEALFYGHFLSLPLFTPFYSDLIQTYNAYTSSPSLTLLSIPRPSASLFPALFTETPTSFSSTKYFDWHELLIPSAMFALALNLITQGLCVRGVNRLTTRVNSVTVNLVLTVRKAVSLAISVWYYGSGMTWSLVVGGGMVLLGTILYSVAPGPKGLGPSPSDKDKPTPKIKTSSRPRPIIVEQKEDDGDGKSQWEDADITKAGNGSNLQSDSLVSAGLRYRQSPMEGSVMEKGAMKNR</sequence>
<feature type="transmembrane region" description="Helical" evidence="8">
    <location>
        <begin position="178"/>
        <end position="198"/>
    </location>
</feature>
<name>A0A854QK37_CRYNE</name>
<dbReference type="AlphaFoldDB" id="A0A854QK37"/>
<feature type="transmembrane region" description="Helical" evidence="8">
    <location>
        <begin position="231"/>
        <end position="251"/>
    </location>
</feature>
<dbReference type="GO" id="GO:0000139">
    <property type="term" value="C:Golgi membrane"/>
    <property type="evidence" value="ECO:0007669"/>
    <property type="project" value="TreeGrafter"/>
</dbReference>
<gene>
    <name evidence="9" type="ORF">C361_03783</name>
</gene>
<dbReference type="GO" id="GO:0005789">
    <property type="term" value="C:endoplasmic reticulum membrane"/>
    <property type="evidence" value="ECO:0007669"/>
    <property type="project" value="TreeGrafter"/>
</dbReference>
<feature type="transmembrane region" description="Helical" evidence="8">
    <location>
        <begin position="53"/>
        <end position="71"/>
    </location>
</feature>
<dbReference type="NCBIfam" id="TIGR00803">
    <property type="entry name" value="nst"/>
    <property type="match status" value="1"/>
</dbReference>
<evidence type="ECO:0000256" key="4">
    <source>
        <dbReference type="ARBA" id="ARBA00022692"/>
    </source>
</evidence>
<keyword evidence="6 8" id="KW-0472">Membrane</keyword>
<feature type="transmembrane region" description="Helical" evidence="8">
    <location>
        <begin position="126"/>
        <end position="144"/>
    </location>
</feature>
<dbReference type="SUPFAM" id="SSF103481">
    <property type="entry name" value="Multidrug resistance efflux transporter EmrE"/>
    <property type="match status" value="1"/>
</dbReference>
<evidence type="ECO:0000256" key="1">
    <source>
        <dbReference type="ARBA" id="ARBA00004127"/>
    </source>
</evidence>
<protein>
    <submittedName>
        <fullName evidence="9">Solute carrier family 35 (UDP-xylose/UDP-N-acetylglucosamine transporter), member B4</fullName>
    </submittedName>
</protein>
<comment type="subcellular location">
    <subcellularLocation>
        <location evidence="1">Endomembrane system</location>
        <topology evidence="1">Multi-pass membrane protein</topology>
    </subcellularLocation>
</comment>
<feature type="transmembrane region" description="Helical" evidence="8">
    <location>
        <begin position="150"/>
        <end position="171"/>
    </location>
</feature>
<evidence type="ECO:0000256" key="7">
    <source>
        <dbReference type="SAM" id="MobiDB-lite"/>
    </source>
</evidence>
<keyword evidence="3" id="KW-0762">Sugar transport</keyword>
<dbReference type="Pfam" id="PF08449">
    <property type="entry name" value="UAA"/>
    <property type="match status" value="1"/>
</dbReference>
<evidence type="ECO:0000256" key="3">
    <source>
        <dbReference type="ARBA" id="ARBA00022597"/>
    </source>
</evidence>
<organism evidence="9 10">
    <name type="scientific">Cryptococcus neoformans Tu259-1</name>
    <dbReference type="NCBI Taxonomy" id="1230072"/>
    <lineage>
        <taxon>Eukaryota</taxon>
        <taxon>Fungi</taxon>
        <taxon>Dikarya</taxon>
        <taxon>Basidiomycota</taxon>
        <taxon>Agaricomycotina</taxon>
        <taxon>Tremellomycetes</taxon>
        <taxon>Tremellales</taxon>
        <taxon>Cryptococcaceae</taxon>
        <taxon>Cryptococcus</taxon>
        <taxon>Cryptococcus neoformans species complex</taxon>
    </lineage>
</organism>
<dbReference type="GO" id="GO:0005462">
    <property type="term" value="F:UDP-N-acetylglucosamine transmembrane transporter activity"/>
    <property type="evidence" value="ECO:0007669"/>
    <property type="project" value="TreeGrafter"/>
</dbReference>
<evidence type="ECO:0000256" key="8">
    <source>
        <dbReference type="SAM" id="Phobius"/>
    </source>
</evidence>
<accession>A0A854QK37</accession>
<keyword evidence="4 8" id="KW-0812">Transmembrane</keyword>
<evidence type="ECO:0000313" key="10">
    <source>
        <dbReference type="Proteomes" id="UP000199727"/>
    </source>
</evidence>
<comment type="caution">
    <text evidence="9">The sequence shown here is derived from an EMBL/GenBank/DDBJ whole genome shotgun (WGS) entry which is preliminary data.</text>
</comment>